<reference evidence="2 3" key="3">
    <citation type="submission" date="2019-11" db="EMBL/GenBank/DDBJ databases">
        <title>A de novo genome assembly of a pear dwarfing rootstock.</title>
        <authorList>
            <person name="Wang F."/>
            <person name="Wang J."/>
            <person name="Li S."/>
            <person name="Zhang Y."/>
            <person name="Fang M."/>
            <person name="Ma L."/>
            <person name="Zhao Y."/>
            <person name="Jiang S."/>
        </authorList>
    </citation>
    <scope>NUCLEOTIDE SEQUENCE [LARGE SCALE GENOMIC DNA]</scope>
    <source>
        <strain evidence="2">S2</strain>
        <tissue evidence="2">Leaf</tissue>
    </source>
</reference>
<dbReference type="EMBL" id="SMOL01000231">
    <property type="protein sequence ID" value="KAB2622245.1"/>
    <property type="molecule type" value="Genomic_DNA"/>
</dbReference>
<proteinExistence type="predicted"/>
<evidence type="ECO:0000313" key="2">
    <source>
        <dbReference type="EMBL" id="KAB2622245.1"/>
    </source>
</evidence>
<feature type="compositionally biased region" description="Low complexity" evidence="1">
    <location>
        <begin position="1"/>
        <end position="17"/>
    </location>
</feature>
<reference evidence="2 3" key="1">
    <citation type="submission" date="2019-09" db="EMBL/GenBank/DDBJ databases">
        <authorList>
            <person name="Ou C."/>
        </authorList>
    </citation>
    <scope>NUCLEOTIDE SEQUENCE [LARGE SCALE GENOMIC DNA]</scope>
    <source>
        <strain evidence="2">S2</strain>
        <tissue evidence="2">Leaf</tissue>
    </source>
</reference>
<organism evidence="2 3">
    <name type="scientific">Pyrus ussuriensis x Pyrus communis</name>
    <dbReference type="NCBI Taxonomy" id="2448454"/>
    <lineage>
        <taxon>Eukaryota</taxon>
        <taxon>Viridiplantae</taxon>
        <taxon>Streptophyta</taxon>
        <taxon>Embryophyta</taxon>
        <taxon>Tracheophyta</taxon>
        <taxon>Spermatophyta</taxon>
        <taxon>Magnoliopsida</taxon>
        <taxon>eudicotyledons</taxon>
        <taxon>Gunneridae</taxon>
        <taxon>Pentapetalae</taxon>
        <taxon>rosids</taxon>
        <taxon>fabids</taxon>
        <taxon>Rosales</taxon>
        <taxon>Rosaceae</taxon>
        <taxon>Amygdaloideae</taxon>
        <taxon>Maleae</taxon>
        <taxon>Pyrus</taxon>
    </lineage>
</organism>
<feature type="region of interest" description="Disordered" evidence="1">
    <location>
        <begin position="139"/>
        <end position="191"/>
    </location>
</feature>
<protein>
    <submittedName>
        <fullName evidence="2">RuvB-like 2</fullName>
    </submittedName>
</protein>
<accession>A0A5N5H2V7</accession>
<gene>
    <name evidence="2" type="ORF">D8674_024427</name>
</gene>
<reference evidence="3" key="2">
    <citation type="submission" date="2019-10" db="EMBL/GenBank/DDBJ databases">
        <title>A de novo genome assembly of a pear dwarfing rootstock.</title>
        <authorList>
            <person name="Wang F."/>
            <person name="Wang J."/>
            <person name="Li S."/>
            <person name="Zhang Y."/>
            <person name="Fang M."/>
            <person name="Ma L."/>
            <person name="Zhao Y."/>
            <person name="Jiang S."/>
        </authorList>
    </citation>
    <scope>NUCLEOTIDE SEQUENCE [LARGE SCALE GENOMIC DNA]</scope>
</reference>
<name>A0A5N5H2V7_9ROSA</name>
<feature type="compositionally biased region" description="Acidic residues" evidence="1">
    <location>
        <begin position="163"/>
        <end position="176"/>
    </location>
</feature>
<feature type="region of interest" description="Disordered" evidence="1">
    <location>
        <begin position="1"/>
        <end position="33"/>
    </location>
</feature>
<evidence type="ECO:0000313" key="3">
    <source>
        <dbReference type="Proteomes" id="UP000327157"/>
    </source>
</evidence>
<dbReference type="AlphaFoldDB" id="A0A5N5H2V7"/>
<comment type="caution">
    <text evidence="2">The sequence shown here is derived from an EMBL/GenBank/DDBJ whole genome shotgun (WGS) entry which is preliminary data.</text>
</comment>
<sequence length="191" mass="21008">MSGSEGSSDEGSFCSGSRFEPPRSSLESYEEEMLGDLHDHQTCIPSDEVAALKIAASKRAKTEAIGCDAAIVAGEERRLLPPFPNIDPIFPPVMEHTGQKENKQLMDDTRKTSKALIEAVQLKDQTMEWLKRWNGENLRLKKHSGDESEDNTTADKQTQQGEDGPEYAEDCGDSDGGETHQESSTSDEDDS</sequence>
<evidence type="ECO:0000256" key="1">
    <source>
        <dbReference type="SAM" id="MobiDB-lite"/>
    </source>
</evidence>
<keyword evidence="3" id="KW-1185">Reference proteome</keyword>
<dbReference type="Proteomes" id="UP000327157">
    <property type="component" value="Chromosome 4"/>
</dbReference>